<accession>A0ABV8ANG5</accession>
<gene>
    <name evidence="4" type="ORF">ACFOSX_14560</name>
</gene>
<dbReference type="PANTHER" id="PTHR35340:SF5">
    <property type="entry name" value="ASST-DOMAIN-CONTAINING PROTEIN"/>
    <property type="match status" value="1"/>
</dbReference>
<reference evidence="5" key="1">
    <citation type="journal article" date="2019" name="Int. J. Syst. Evol. Microbiol.">
        <title>The Global Catalogue of Microorganisms (GCM) 10K type strain sequencing project: providing services to taxonomists for standard genome sequencing and annotation.</title>
        <authorList>
            <consortium name="The Broad Institute Genomics Platform"/>
            <consortium name="The Broad Institute Genome Sequencing Center for Infectious Disease"/>
            <person name="Wu L."/>
            <person name="Ma J."/>
        </authorList>
    </citation>
    <scope>NUCLEOTIDE SEQUENCE [LARGE SCALE GENOMIC DNA]</scope>
    <source>
        <strain evidence="5">CECT 8979</strain>
    </source>
</reference>
<dbReference type="Proteomes" id="UP001595812">
    <property type="component" value="Unassembled WGS sequence"/>
</dbReference>
<keyword evidence="1 2" id="KW-0732">Signal</keyword>
<dbReference type="Pfam" id="PF18962">
    <property type="entry name" value="Por_Secre_tail"/>
    <property type="match status" value="1"/>
</dbReference>
<evidence type="ECO:0000313" key="5">
    <source>
        <dbReference type="Proteomes" id="UP001595812"/>
    </source>
</evidence>
<dbReference type="RefSeq" id="WP_386102843.1">
    <property type="nucleotide sequence ID" value="NZ_JBHSAT010000023.1"/>
</dbReference>
<name>A0ABV8ANG5_9FLAO</name>
<dbReference type="InterPro" id="IPR026444">
    <property type="entry name" value="Secre_tail"/>
</dbReference>
<feature type="chain" id="PRO_5045730806" evidence="2">
    <location>
        <begin position="21"/>
        <end position="549"/>
    </location>
</feature>
<dbReference type="Pfam" id="PF05935">
    <property type="entry name" value="Arylsulfotrans"/>
    <property type="match status" value="1"/>
</dbReference>
<evidence type="ECO:0000256" key="1">
    <source>
        <dbReference type="ARBA" id="ARBA00022729"/>
    </source>
</evidence>
<dbReference type="NCBIfam" id="TIGR04183">
    <property type="entry name" value="Por_Secre_tail"/>
    <property type="match status" value="1"/>
</dbReference>
<dbReference type="PANTHER" id="PTHR35340">
    <property type="entry name" value="PQQ ENZYME REPEAT PROTEIN-RELATED"/>
    <property type="match status" value="1"/>
</dbReference>
<comment type="caution">
    <text evidence="4">The sequence shown here is derived from an EMBL/GenBank/DDBJ whole genome shotgun (WGS) entry which is preliminary data.</text>
</comment>
<evidence type="ECO:0000313" key="4">
    <source>
        <dbReference type="EMBL" id="MFC3878460.1"/>
    </source>
</evidence>
<protein>
    <submittedName>
        <fullName evidence="4">Aryl-sulfate sulfotransferase</fullName>
    </submittedName>
</protein>
<feature type="domain" description="Secretion system C-terminal sorting" evidence="3">
    <location>
        <begin position="482"/>
        <end position="547"/>
    </location>
</feature>
<organism evidence="4 5">
    <name type="scientific">Winogradskyella maritima</name>
    <dbReference type="NCBI Taxonomy" id="1517766"/>
    <lineage>
        <taxon>Bacteria</taxon>
        <taxon>Pseudomonadati</taxon>
        <taxon>Bacteroidota</taxon>
        <taxon>Flavobacteriia</taxon>
        <taxon>Flavobacteriales</taxon>
        <taxon>Flavobacteriaceae</taxon>
        <taxon>Winogradskyella</taxon>
    </lineage>
</organism>
<dbReference type="InterPro" id="IPR010262">
    <property type="entry name" value="Arylsulfotransferase_bact"/>
</dbReference>
<evidence type="ECO:0000256" key="2">
    <source>
        <dbReference type="SAM" id="SignalP"/>
    </source>
</evidence>
<evidence type="ECO:0000259" key="3">
    <source>
        <dbReference type="Pfam" id="PF18962"/>
    </source>
</evidence>
<sequence>MKRILLLIISILSSGFISFSQNTLGNTLQTASSAPGYTLFTASTETYLINNCGEVVNQWSSTFPPGNAVYLREDGSILRAGRTSSSDITFGGQGGVIEIFDWDGTMTWQYFYDTPQIPGVRQHHDIYPMPNGNVLILAATIVSESEALALGRDPSLLPEGRLYNERILEVTPSGLNGATEVWQWNIIDHVVSDCDDMGTNCGMVADNPRKLDINFVNGGSGGANWLHINSVQYNENLDQIILSSRNLSEIYIIDHSTTTAEAATSSGGTYGQGGDFLWRWGNPQSYDQGTEADRQLFGQHYPHIIPDGLTDAGKLIIYNNGNGRDPLFSEVDILSLPQTVTGFYDYTPGTAYGPTSPDYTYEDPTDPTDFFSAILSSAQRLPNGNTLICEGINGRFFEIDAMENMVWEYISPVNSNTGAIASQGDDPASIANLSFRALKYDPSYTAFDGRDLTPGNPIENNSSSNVSCTLNESSFDLANISIYPNPIVDYLSIESSIIIEDVIIYDLRGTKVLSKRFHSKIDLSFLPSGIYILKLISQNKSITKKIVKQ</sequence>
<dbReference type="InterPro" id="IPR053143">
    <property type="entry name" value="Arylsulfate_ST"/>
</dbReference>
<keyword evidence="5" id="KW-1185">Reference proteome</keyword>
<dbReference type="EMBL" id="JBHSAT010000023">
    <property type="protein sequence ID" value="MFC3878460.1"/>
    <property type="molecule type" value="Genomic_DNA"/>
</dbReference>
<feature type="signal peptide" evidence="2">
    <location>
        <begin position="1"/>
        <end position="20"/>
    </location>
</feature>
<proteinExistence type="predicted"/>